<dbReference type="Gene3D" id="3.30.750.24">
    <property type="entry name" value="STAS domain"/>
    <property type="match status" value="1"/>
</dbReference>
<evidence type="ECO:0000313" key="3">
    <source>
        <dbReference type="Proteomes" id="UP000521922"/>
    </source>
</evidence>
<accession>A0A7Y9AUZ5</accession>
<sequence>MTQSQRPVPTPVLTHLVTHLVTRVPATAGGAGPRGAELPAALTPAPARAGADALPAVPPVAARTDGERLDVVLAGDVDLVPAGDLALVLGRVEGHVGGGSRARVHVDVRAVTALDAVGLRFVEAVRRTCAEHGAACTTSRARPAVERVLQLVRPVVDGQLAAS</sequence>
<dbReference type="AlphaFoldDB" id="A0A7Y9AUZ5"/>
<name>A0A7Y9AUZ5_9ACTN</name>
<gene>
    <name evidence="2" type="ORF">BJ968_000375</name>
</gene>
<evidence type="ECO:0000313" key="2">
    <source>
        <dbReference type="EMBL" id="NYD20835.1"/>
    </source>
</evidence>
<comment type="caution">
    <text evidence="2">The sequence shown here is derived from an EMBL/GenBank/DDBJ whole genome shotgun (WGS) entry which is preliminary data.</text>
</comment>
<organism evidence="2 3">
    <name type="scientific">Kineococcus aurantiacus</name>
    <dbReference type="NCBI Taxonomy" id="37633"/>
    <lineage>
        <taxon>Bacteria</taxon>
        <taxon>Bacillati</taxon>
        <taxon>Actinomycetota</taxon>
        <taxon>Actinomycetes</taxon>
        <taxon>Kineosporiales</taxon>
        <taxon>Kineosporiaceae</taxon>
        <taxon>Kineococcus</taxon>
    </lineage>
</organism>
<dbReference type="Proteomes" id="UP000521922">
    <property type="component" value="Unassembled WGS sequence"/>
</dbReference>
<dbReference type="RefSeq" id="WP_179748726.1">
    <property type="nucleotide sequence ID" value="NZ_BAAAGN010000002.1"/>
</dbReference>
<dbReference type="EMBL" id="JACCBB010000001">
    <property type="protein sequence ID" value="NYD20835.1"/>
    <property type="molecule type" value="Genomic_DNA"/>
</dbReference>
<dbReference type="InterPro" id="IPR036513">
    <property type="entry name" value="STAS_dom_sf"/>
</dbReference>
<dbReference type="InterPro" id="IPR002645">
    <property type="entry name" value="STAS_dom"/>
</dbReference>
<feature type="domain" description="STAS" evidence="1">
    <location>
        <begin position="71"/>
        <end position="150"/>
    </location>
</feature>
<dbReference type="PROSITE" id="PS50801">
    <property type="entry name" value="STAS"/>
    <property type="match status" value="1"/>
</dbReference>
<proteinExistence type="predicted"/>
<reference evidence="2 3" key="1">
    <citation type="submission" date="2020-07" db="EMBL/GenBank/DDBJ databases">
        <title>Sequencing the genomes of 1000 actinobacteria strains.</title>
        <authorList>
            <person name="Klenk H.-P."/>
        </authorList>
    </citation>
    <scope>NUCLEOTIDE SEQUENCE [LARGE SCALE GENOMIC DNA]</scope>
    <source>
        <strain evidence="2 3">DSM 7487</strain>
    </source>
</reference>
<dbReference type="SUPFAM" id="SSF52091">
    <property type="entry name" value="SpoIIaa-like"/>
    <property type="match status" value="1"/>
</dbReference>
<keyword evidence="3" id="KW-1185">Reference proteome</keyword>
<evidence type="ECO:0000259" key="1">
    <source>
        <dbReference type="PROSITE" id="PS50801"/>
    </source>
</evidence>
<protein>
    <submittedName>
        <fullName evidence="2">Anti-anti-sigma regulatory factor</fullName>
    </submittedName>
</protein>